<dbReference type="EMBL" id="FONQ01000002">
    <property type="protein sequence ID" value="SFE42933.1"/>
    <property type="molecule type" value="Genomic_DNA"/>
</dbReference>
<accession>A0A1I2AJ09</accession>
<organism evidence="1 2">
    <name type="scientific">Flavobacterium xueshanense</name>
    <dbReference type="NCBI Taxonomy" id="935223"/>
    <lineage>
        <taxon>Bacteria</taxon>
        <taxon>Pseudomonadati</taxon>
        <taxon>Bacteroidota</taxon>
        <taxon>Flavobacteriia</taxon>
        <taxon>Flavobacteriales</taxon>
        <taxon>Flavobacteriaceae</taxon>
        <taxon>Flavobacterium</taxon>
    </lineage>
</organism>
<reference evidence="2" key="1">
    <citation type="submission" date="2016-10" db="EMBL/GenBank/DDBJ databases">
        <authorList>
            <person name="Varghese N."/>
            <person name="Submissions S."/>
        </authorList>
    </citation>
    <scope>NUCLEOTIDE SEQUENCE [LARGE SCALE GENOMIC DNA]</scope>
    <source>
        <strain evidence="2">CGMCC 1.9227</strain>
    </source>
</reference>
<dbReference type="Proteomes" id="UP000198596">
    <property type="component" value="Unassembled WGS sequence"/>
</dbReference>
<evidence type="ECO:0000313" key="2">
    <source>
        <dbReference type="Proteomes" id="UP000198596"/>
    </source>
</evidence>
<dbReference type="RefSeq" id="WP_208857627.1">
    <property type="nucleotide sequence ID" value="NZ_FONQ01000002.1"/>
</dbReference>
<dbReference type="AlphaFoldDB" id="A0A1I2AJ09"/>
<evidence type="ECO:0000313" key="1">
    <source>
        <dbReference type="EMBL" id="SFE42933.1"/>
    </source>
</evidence>
<sequence>MKTAIPINKKLFDIYLLFTREPFVQYFSEELEFYSNGNGGLLGLISLDITDNDYYGCILSRDKSKQYRAELVTASIETIEEVRKWIDDKMSSNSIVFHDNKHEYFDIFQNLNNKENQHPNYKLLESNIALSMAKETVKEVSYHYKDIDGNFIDQFQSINGFDSRVWELYLFCFFREQFFSFKRNFNAPDYMVEKFNDEIAVEAVIISRKTELESGTKTDKEIQDKLTNEVPLLYGNALFDKMKKKYWEKDHVKGKPFVIAIADFHDTMSMTWTFNSLSDYLYGYRHEHSFDEKGELVIKPIKIEHYTKPNGTKISSGFFFQPNSENVSAIIFSSCGTLSKFNRMGKQAELGSDIPTLLRTATFYNHAPNADKPNVVTYKVDKNSEETWSEGVIVYHNPNAKIPLNPVFLMTELHNAFLEIK</sequence>
<gene>
    <name evidence="1" type="ORF">SAMN04488131_1023</name>
</gene>
<protein>
    <recommendedName>
        <fullName evidence="3">Glycosaminoglycan attachment site</fullName>
    </recommendedName>
</protein>
<proteinExistence type="predicted"/>
<evidence type="ECO:0008006" key="3">
    <source>
        <dbReference type="Google" id="ProtNLM"/>
    </source>
</evidence>
<keyword evidence="2" id="KW-1185">Reference proteome</keyword>
<name>A0A1I2AJ09_9FLAO</name>